<evidence type="ECO:0000256" key="1">
    <source>
        <dbReference type="ARBA" id="ARBA00004323"/>
    </source>
</evidence>
<protein>
    <recommendedName>
        <fullName evidence="4">alpha-1,6-mannosyl-glycoprotein 6-beta-N-acetylglucosaminyltransferase</fullName>
        <ecNumber evidence="4">2.4.1.155</ecNumber>
    </recommendedName>
</protein>
<comment type="similarity">
    <text evidence="3">Belongs to the glycosyltransferase 18 family.</text>
</comment>
<keyword evidence="8" id="KW-0735">Signal-anchor</keyword>
<dbReference type="GO" id="GO:0006487">
    <property type="term" value="P:protein N-linked glycosylation"/>
    <property type="evidence" value="ECO:0007669"/>
    <property type="project" value="TreeGrafter"/>
</dbReference>
<evidence type="ECO:0000256" key="13">
    <source>
        <dbReference type="ARBA" id="ARBA00048243"/>
    </source>
</evidence>
<keyword evidence="12" id="KW-0325">Glycoprotein</keyword>
<accession>A0A7S3Y8J0</accession>
<keyword evidence="11" id="KW-0472">Membrane</keyword>
<feature type="domain" description="Glycosyltransferase family 18 catalytic" evidence="14">
    <location>
        <begin position="31"/>
        <end position="119"/>
    </location>
</feature>
<evidence type="ECO:0000256" key="9">
    <source>
        <dbReference type="ARBA" id="ARBA00022989"/>
    </source>
</evidence>
<dbReference type="PANTHER" id="PTHR15075">
    <property type="entry name" value="ALPHA-MANNOSIDE BETA-1,6-N-ACETYLGLUCOSAMINYLTRANSFERASE"/>
    <property type="match status" value="1"/>
</dbReference>
<dbReference type="InterPro" id="IPR052105">
    <property type="entry name" value="MGAT5_Glycosyltransferase"/>
</dbReference>
<reference evidence="15" key="1">
    <citation type="submission" date="2021-01" db="EMBL/GenBank/DDBJ databases">
        <authorList>
            <person name="Corre E."/>
            <person name="Pelletier E."/>
            <person name="Niang G."/>
            <person name="Scheremetjew M."/>
            <person name="Finn R."/>
            <person name="Kale V."/>
            <person name="Holt S."/>
            <person name="Cochrane G."/>
            <person name="Meng A."/>
            <person name="Brown T."/>
            <person name="Cohen L."/>
        </authorList>
    </citation>
    <scope>NUCLEOTIDE SEQUENCE</scope>
    <source>
        <strain evidence="15">CCCM811</strain>
    </source>
</reference>
<evidence type="ECO:0000256" key="3">
    <source>
        <dbReference type="ARBA" id="ARBA00007477"/>
    </source>
</evidence>
<dbReference type="AlphaFoldDB" id="A0A7S3Y8J0"/>
<evidence type="ECO:0000256" key="2">
    <source>
        <dbReference type="ARBA" id="ARBA00004922"/>
    </source>
</evidence>
<keyword evidence="5" id="KW-0328">Glycosyltransferase</keyword>
<keyword evidence="6" id="KW-0808">Transferase</keyword>
<evidence type="ECO:0000256" key="11">
    <source>
        <dbReference type="ARBA" id="ARBA00023136"/>
    </source>
</evidence>
<comment type="pathway">
    <text evidence="2">Protein modification; protein glycosylation.</text>
</comment>
<evidence type="ECO:0000256" key="12">
    <source>
        <dbReference type="ARBA" id="ARBA00023180"/>
    </source>
</evidence>
<dbReference type="UniPathway" id="UPA00378"/>
<evidence type="ECO:0000256" key="7">
    <source>
        <dbReference type="ARBA" id="ARBA00022692"/>
    </source>
</evidence>
<dbReference type="Pfam" id="PF15024">
    <property type="entry name" value="Glyco_transf_18"/>
    <property type="match status" value="1"/>
</dbReference>
<comment type="subcellular location">
    <subcellularLocation>
        <location evidence="1">Golgi apparatus membrane</location>
        <topology evidence="1">Single-pass type II membrane protein</topology>
    </subcellularLocation>
</comment>
<keyword evidence="10" id="KW-0333">Golgi apparatus</keyword>
<gene>
    <name evidence="15" type="ORF">LGLO00237_LOCUS620</name>
</gene>
<dbReference type="EMBL" id="HBIV01000877">
    <property type="protein sequence ID" value="CAE0644310.1"/>
    <property type="molecule type" value="Transcribed_RNA"/>
</dbReference>
<keyword evidence="7" id="KW-0812">Transmembrane</keyword>
<evidence type="ECO:0000256" key="8">
    <source>
        <dbReference type="ARBA" id="ARBA00022968"/>
    </source>
</evidence>
<evidence type="ECO:0000256" key="6">
    <source>
        <dbReference type="ARBA" id="ARBA00022679"/>
    </source>
</evidence>
<name>A0A7S3Y8J0_9EUKA</name>
<dbReference type="InterPro" id="IPR026116">
    <property type="entry name" value="GT18_cat"/>
</dbReference>
<sequence>MLLHGNQYRHDYRHCYWAGNTEPTLPLSQTKPQVLKSDPGADCRSTCSAKGMVCHEDFFSDANTCQAMQRSFGCKSCSTKSHAAAPAQQQSSGTCLLNDHKRHFDCEGAAEGYIRLCICVLTGDVYAVGDRHS</sequence>
<evidence type="ECO:0000256" key="5">
    <source>
        <dbReference type="ARBA" id="ARBA00022676"/>
    </source>
</evidence>
<dbReference type="GO" id="GO:0000139">
    <property type="term" value="C:Golgi membrane"/>
    <property type="evidence" value="ECO:0007669"/>
    <property type="project" value="UniProtKB-SubCell"/>
</dbReference>
<dbReference type="EC" id="2.4.1.155" evidence="4"/>
<comment type="catalytic activity">
    <reaction evidence="13">
        <text>N(4)-{beta-D-GlcNAc-(1-&gt;2)-[beta-D-GlcNAc-(1-&gt;4)]-alpha-D-Man-(1-&gt;3)-[beta-D-GlcNAc-(1-&gt;2)-alpha-D-Man-(1-&gt;6)]-beta-D-Man-(1-&gt;4)-beta-D-GlcNAc-(1-&gt;4)-beta-D-GlcNAc}-L-asparaginyl-[protein] + UDP-N-acetyl-alpha-D-glucosamine = N(4)-{beta-D-GlcNAc-(1-&gt;2)-[beta-D-GlcNAc-(1-&gt;4)]-alpha-D-Man-(1-&gt;3)-[beta-D-GlcNAc-(1-&gt;2)-[beta-D-GlcNAc-(1-&gt;6)]-alpha-D-Man-(1-&gt;6)]-beta-D-Man-(1-&gt;4)-beta-D-GlcNAc-(1-&gt;4)-beta-D-GlcNAc}-L-asparaginyl-[protein] + UDP + H(+)</text>
        <dbReference type="Rhea" id="RHEA:16921"/>
        <dbReference type="Rhea" id="RHEA-COMP:14374"/>
        <dbReference type="Rhea" id="RHEA-COMP:14377"/>
        <dbReference type="ChEBI" id="CHEBI:15378"/>
        <dbReference type="ChEBI" id="CHEBI:57705"/>
        <dbReference type="ChEBI" id="CHEBI:58223"/>
        <dbReference type="ChEBI" id="CHEBI:139507"/>
        <dbReference type="ChEBI" id="CHEBI:139510"/>
        <dbReference type="EC" id="2.4.1.155"/>
    </reaction>
</comment>
<proteinExistence type="inferred from homology"/>
<dbReference type="GO" id="GO:0030144">
    <property type="term" value="F:alpha-1,6-mannosylglycoprotein 6-beta-N-acetylglucosaminyltransferase activity"/>
    <property type="evidence" value="ECO:0007669"/>
    <property type="project" value="UniProtKB-EC"/>
</dbReference>
<evidence type="ECO:0000256" key="10">
    <source>
        <dbReference type="ARBA" id="ARBA00023034"/>
    </source>
</evidence>
<evidence type="ECO:0000259" key="14">
    <source>
        <dbReference type="Pfam" id="PF15024"/>
    </source>
</evidence>
<evidence type="ECO:0000256" key="4">
    <source>
        <dbReference type="ARBA" id="ARBA00012671"/>
    </source>
</evidence>
<organism evidence="15">
    <name type="scientific">Lotharella globosa</name>
    <dbReference type="NCBI Taxonomy" id="91324"/>
    <lineage>
        <taxon>Eukaryota</taxon>
        <taxon>Sar</taxon>
        <taxon>Rhizaria</taxon>
        <taxon>Cercozoa</taxon>
        <taxon>Chlorarachniophyceae</taxon>
        <taxon>Lotharella</taxon>
    </lineage>
</organism>
<dbReference type="PANTHER" id="PTHR15075:SF2">
    <property type="entry name" value="ALPHA-1,6-MANNOSYLGLYCOPROTEIN 6-BETA-N-ACETYLGLUCOSAMINYLTRANSFERASE"/>
    <property type="match status" value="1"/>
</dbReference>
<keyword evidence="9" id="KW-1133">Transmembrane helix</keyword>
<evidence type="ECO:0000313" key="15">
    <source>
        <dbReference type="EMBL" id="CAE0644310.1"/>
    </source>
</evidence>